<dbReference type="AlphaFoldDB" id="A0ABD2NWX3"/>
<accession>A0ABD2NWX3</accession>
<organism evidence="2 3">
    <name type="scientific">Cryptolaemus montrouzieri</name>
    <dbReference type="NCBI Taxonomy" id="559131"/>
    <lineage>
        <taxon>Eukaryota</taxon>
        <taxon>Metazoa</taxon>
        <taxon>Ecdysozoa</taxon>
        <taxon>Arthropoda</taxon>
        <taxon>Hexapoda</taxon>
        <taxon>Insecta</taxon>
        <taxon>Pterygota</taxon>
        <taxon>Neoptera</taxon>
        <taxon>Endopterygota</taxon>
        <taxon>Coleoptera</taxon>
        <taxon>Polyphaga</taxon>
        <taxon>Cucujiformia</taxon>
        <taxon>Coccinelloidea</taxon>
        <taxon>Coccinellidae</taxon>
        <taxon>Scymninae</taxon>
        <taxon>Scymnini</taxon>
        <taxon>Cryptolaemus</taxon>
    </lineage>
</organism>
<evidence type="ECO:0000313" key="2">
    <source>
        <dbReference type="EMBL" id="KAL3283140.1"/>
    </source>
</evidence>
<feature type="region of interest" description="Disordered" evidence="1">
    <location>
        <begin position="1"/>
        <end position="28"/>
    </location>
</feature>
<reference evidence="2 3" key="1">
    <citation type="journal article" date="2021" name="BMC Biol.">
        <title>Horizontally acquired antibacterial genes associated with adaptive radiation of ladybird beetles.</title>
        <authorList>
            <person name="Li H.S."/>
            <person name="Tang X.F."/>
            <person name="Huang Y.H."/>
            <person name="Xu Z.Y."/>
            <person name="Chen M.L."/>
            <person name="Du X.Y."/>
            <person name="Qiu B.Y."/>
            <person name="Chen P.T."/>
            <person name="Zhang W."/>
            <person name="Slipinski A."/>
            <person name="Escalona H.E."/>
            <person name="Waterhouse R.M."/>
            <person name="Zwick A."/>
            <person name="Pang H."/>
        </authorList>
    </citation>
    <scope>NUCLEOTIDE SEQUENCE [LARGE SCALE GENOMIC DNA]</scope>
    <source>
        <strain evidence="2">SYSU2018</strain>
    </source>
</reference>
<dbReference type="EMBL" id="JABFTP020000144">
    <property type="protein sequence ID" value="KAL3283140.1"/>
    <property type="molecule type" value="Genomic_DNA"/>
</dbReference>
<dbReference type="Proteomes" id="UP001516400">
    <property type="component" value="Unassembled WGS sequence"/>
</dbReference>
<protein>
    <submittedName>
        <fullName evidence="2">Uncharacterized protein</fullName>
    </submittedName>
</protein>
<gene>
    <name evidence="2" type="ORF">HHI36_006294</name>
</gene>
<evidence type="ECO:0000256" key="1">
    <source>
        <dbReference type="SAM" id="MobiDB-lite"/>
    </source>
</evidence>
<evidence type="ECO:0000313" key="3">
    <source>
        <dbReference type="Proteomes" id="UP001516400"/>
    </source>
</evidence>
<dbReference type="Pfam" id="PF14223">
    <property type="entry name" value="Retrotran_gag_2"/>
    <property type="match status" value="1"/>
</dbReference>
<name>A0ABD2NWX3_9CUCU</name>
<keyword evidence="3" id="KW-1185">Reference proteome</keyword>
<proteinExistence type="predicted"/>
<comment type="caution">
    <text evidence="2">The sequence shown here is derived from an EMBL/GenBank/DDBJ whole genome shotgun (WGS) entry which is preliminary data.</text>
</comment>
<sequence length="136" mass="15651">MELSNKNIPGKYPSMENSNFRSNKKTAVDPLKSEYEKKDATAKKILILSLGATELKYLLNCETAEEIYIKLCSLYRQKDEVESLRSQIRTQEVELKDNMVLIKIISSFFAAYSSFNTNWKSTPANERTSKTYVAEF</sequence>